<evidence type="ECO:0000313" key="5">
    <source>
        <dbReference type="EMBL" id="JAT61508.1"/>
    </source>
</evidence>
<comment type="similarity">
    <text evidence="1">Belongs to the PPR family. P subfamily.</text>
</comment>
<dbReference type="PROSITE" id="PS51375">
    <property type="entry name" value="PPR"/>
    <property type="match status" value="4"/>
</dbReference>
<dbReference type="AlphaFoldDB" id="A0A1D1Z3M6"/>
<dbReference type="GO" id="GO:0003729">
    <property type="term" value="F:mRNA binding"/>
    <property type="evidence" value="ECO:0007669"/>
    <property type="project" value="TreeGrafter"/>
</dbReference>
<feature type="repeat" description="PPR" evidence="3">
    <location>
        <begin position="158"/>
        <end position="192"/>
    </location>
</feature>
<feature type="repeat" description="PPR" evidence="3">
    <location>
        <begin position="336"/>
        <end position="370"/>
    </location>
</feature>
<gene>
    <name evidence="5" type="primary">At1g77360_6</name>
    <name evidence="4" type="synonym">At1g77360_2</name>
    <name evidence="5" type="ORF">g.42729</name>
    <name evidence="4" type="ORF">g.42731</name>
</gene>
<dbReference type="InterPro" id="IPR002885">
    <property type="entry name" value="PPR_rpt"/>
</dbReference>
<evidence type="ECO:0000256" key="2">
    <source>
        <dbReference type="ARBA" id="ARBA00022737"/>
    </source>
</evidence>
<dbReference type="PANTHER" id="PTHR47938">
    <property type="entry name" value="RESPIRATORY COMPLEX I CHAPERONE (CIA84), PUTATIVE (AFU_ORTHOLOGUE AFUA_2G06020)-RELATED"/>
    <property type="match status" value="1"/>
</dbReference>
<evidence type="ECO:0000256" key="1">
    <source>
        <dbReference type="ARBA" id="ARBA00007626"/>
    </source>
</evidence>
<dbReference type="Gene3D" id="1.25.40.10">
    <property type="entry name" value="Tetratricopeptide repeat domain"/>
    <property type="match status" value="2"/>
</dbReference>
<protein>
    <submittedName>
        <fullName evidence="5">Pentatricopeptide repeat-containing protein At1g77360, mitochondrial</fullName>
    </submittedName>
</protein>
<dbReference type="NCBIfam" id="TIGR00756">
    <property type="entry name" value="PPR"/>
    <property type="match status" value="3"/>
</dbReference>
<feature type="repeat" description="PPR" evidence="3">
    <location>
        <begin position="371"/>
        <end position="405"/>
    </location>
</feature>
<name>A0A1D1Z3M6_9ARAE</name>
<feature type="repeat" description="PPR" evidence="3">
    <location>
        <begin position="265"/>
        <end position="299"/>
    </location>
</feature>
<accession>A0A1D1Z3M6</accession>
<dbReference type="InterPro" id="IPR011990">
    <property type="entry name" value="TPR-like_helical_dom_sf"/>
</dbReference>
<reference evidence="5" key="1">
    <citation type="submission" date="2015-07" db="EMBL/GenBank/DDBJ databases">
        <title>Transcriptome Assembly of Anthurium amnicola.</title>
        <authorList>
            <person name="Suzuki J."/>
        </authorList>
    </citation>
    <scope>NUCLEOTIDE SEQUENCE</scope>
</reference>
<evidence type="ECO:0000256" key="3">
    <source>
        <dbReference type="PROSITE-ProRule" id="PRU00708"/>
    </source>
</evidence>
<dbReference type="EMBL" id="GDJX01006428">
    <property type="protein sequence ID" value="JAT61508.1"/>
    <property type="molecule type" value="Transcribed_RNA"/>
</dbReference>
<feature type="non-terminal residue" evidence="5">
    <location>
        <position position="1"/>
    </location>
</feature>
<organism evidence="5">
    <name type="scientific">Anthurium amnicola</name>
    <dbReference type="NCBI Taxonomy" id="1678845"/>
    <lineage>
        <taxon>Eukaryota</taxon>
        <taxon>Viridiplantae</taxon>
        <taxon>Streptophyta</taxon>
        <taxon>Embryophyta</taxon>
        <taxon>Tracheophyta</taxon>
        <taxon>Spermatophyta</taxon>
        <taxon>Magnoliopsida</taxon>
        <taxon>Liliopsida</taxon>
        <taxon>Araceae</taxon>
        <taxon>Pothoideae</taxon>
        <taxon>Potheae</taxon>
        <taxon>Anthurium</taxon>
    </lineage>
</organism>
<sequence>RVEEFLFGEVMAMAELPRLAPIPAAAAAAAPAAVAGAVAVPGVLPPPSFPSHRDPAVAATLDPRAYALCEIVATAPVAEMESTLDRSGIPPHPELVDPVLRLSYSRPAAAVRFFRWSGLNRRHRPSAWTLMIDLLGRNALFDAMWDAVRSARDDGALSAATFASSFSSYCAAGRFRDAAMTFDVMDRYGLSKDAFAVNSLLAAVLREGGTASDAAEMFDRVKGTAVPDADTFAILLEGWEREGNATRAKTTFGEMVVRVGWDAKNMSAYDAFLNTLVGAGQADEAVKFLRVMHSKGCLPGLKFFANALGNLVKQGDAKHTLEFWGIMVEGAGLVPNPAMYNTVIALLCGQGDADNACRLLDEMPFHGVFPDSYTYNMIFECLLTTKKVHEAERFLVEMRKNEFPPTPTNCAAAVWMFFDRYDPEAAAEVWRCALEDRVWPLDECANMLLVGLSELGRISEVRRHAEGMLDMGIDIKKATMEKLKIGFEKARKEEAYERLEKTWKIRHRD</sequence>
<dbReference type="PANTHER" id="PTHR47938:SF35">
    <property type="entry name" value="PENTATRICOPEPTIDE REPEAT-CONTAINING PROTEIN 4, MITOCHONDRIAL-RELATED"/>
    <property type="match status" value="1"/>
</dbReference>
<dbReference type="Pfam" id="PF13041">
    <property type="entry name" value="PPR_2"/>
    <property type="match status" value="1"/>
</dbReference>
<dbReference type="Pfam" id="PF01535">
    <property type="entry name" value="PPR"/>
    <property type="match status" value="2"/>
</dbReference>
<proteinExistence type="inferred from homology"/>
<keyword evidence="2" id="KW-0677">Repeat</keyword>
<dbReference type="EMBL" id="GDJX01027459">
    <property type="protein sequence ID" value="JAT40477.1"/>
    <property type="molecule type" value="Transcribed_RNA"/>
</dbReference>
<evidence type="ECO:0000313" key="4">
    <source>
        <dbReference type="EMBL" id="JAT40477.1"/>
    </source>
</evidence>